<dbReference type="PANTHER" id="PTHR32182:SF0">
    <property type="entry name" value="DNA REPLICATION AND REPAIR PROTEIN RECF"/>
    <property type="match status" value="1"/>
</dbReference>
<dbReference type="PANTHER" id="PTHR32182">
    <property type="entry name" value="DNA REPLICATION AND REPAIR PROTEIN RECF"/>
    <property type="match status" value="1"/>
</dbReference>
<protein>
    <recommendedName>
        <fullName evidence="1">Endonuclease GajA/Old nuclease/RecF-like AAA domain-containing protein</fullName>
    </recommendedName>
</protein>
<dbReference type="InterPro" id="IPR027417">
    <property type="entry name" value="P-loop_NTPase"/>
</dbReference>
<dbReference type="Proteomes" id="UP000267978">
    <property type="component" value="Unassembled WGS sequence"/>
</dbReference>
<dbReference type="SUPFAM" id="SSF89550">
    <property type="entry name" value="PHP domain-like"/>
    <property type="match status" value="1"/>
</dbReference>
<accession>A0AB74A4S0</accession>
<dbReference type="NCBIfam" id="NF045780">
    <property type="entry name" value="TrlF_fam_ATP"/>
    <property type="match status" value="1"/>
</dbReference>
<dbReference type="GO" id="GO:0006302">
    <property type="term" value="P:double-strand break repair"/>
    <property type="evidence" value="ECO:0007669"/>
    <property type="project" value="TreeGrafter"/>
</dbReference>
<dbReference type="SUPFAM" id="SSF52540">
    <property type="entry name" value="P-loop containing nucleoside triphosphate hydrolases"/>
    <property type="match status" value="1"/>
</dbReference>
<dbReference type="Pfam" id="PF13175">
    <property type="entry name" value="AAA_15"/>
    <property type="match status" value="1"/>
</dbReference>
<comment type="caution">
    <text evidence="2">The sequence shown here is derived from an EMBL/GenBank/DDBJ whole genome shotgun (WGS) entry which is preliminary data.</text>
</comment>
<evidence type="ECO:0000313" key="3">
    <source>
        <dbReference type="Proteomes" id="UP000267978"/>
    </source>
</evidence>
<dbReference type="InterPro" id="IPR054787">
    <property type="entry name" value="TrlF_ATPase"/>
</dbReference>
<name>A0AB74A4S0_PSESX</name>
<dbReference type="AlphaFoldDB" id="A0AB74A4S0"/>
<dbReference type="Gene3D" id="3.20.20.140">
    <property type="entry name" value="Metal-dependent hydrolases"/>
    <property type="match status" value="1"/>
</dbReference>
<proteinExistence type="predicted"/>
<dbReference type="InterPro" id="IPR041685">
    <property type="entry name" value="AAA_GajA/Old/RecF-like"/>
</dbReference>
<reference evidence="2 3" key="1">
    <citation type="submission" date="2018-08" db="EMBL/GenBank/DDBJ databases">
        <title>Recombination of ecologically and evolutionarily significant loci maintains genetic cohesion in the Pseudomonas syringae species complex.</title>
        <authorList>
            <person name="Dillon M."/>
            <person name="Thakur S."/>
            <person name="Almeida R.N.D."/>
            <person name="Weir B.S."/>
            <person name="Guttman D.S."/>
        </authorList>
    </citation>
    <scope>NUCLEOTIDE SEQUENCE [LARGE SCALE GENOMIC DNA]</scope>
    <source>
        <strain evidence="2 3">ICMP 3946</strain>
    </source>
</reference>
<dbReference type="GO" id="GO:0000731">
    <property type="term" value="P:DNA synthesis involved in DNA repair"/>
    <property type="evidence" value="ECO:0007669"/>
    <property type="project" value="TreeGrafter"/>
</dbReference>
<organism evidence="2 3">
    <name type="scientific">Pseudomonas syringae pv. lapsa</name>
    <dbReference type="NCBI Taxonomy" id="199201"/>
    <lineage>
        <taxon>Bacteria</taxon>
        <taxon>Pseudomonadati</taxon>
        <taxon>Pseudomonadota</taxon>
        <taxon>Gammaproteobacteria</taxon>
        <taxon>Pseudomonadales</taxon>
        <taxon>Pseudomonadaceae</taxon>
        <taxon>Pseudomonas</taxon>
        <taxon>Pseudomonas syringae</taxon>
    </lineage>
</organism>
<dbReference type="EMBL" id="RBNO01000069">
    <property type="protein sequence ID" value="RML25394.1"/>
    <property type="molecule type" value="Genomic_DNA"/>
</dbReference>
<dbReference type="InterPro" id="IPR016195">
    <property type="entry name" value="Pol/histidinol_Pase-like"/>
</dbReference>
<sequence>MHQPVSPIFRIKYHHARLVNFDVFIKRKSMGDYHGMRWFKADFQVQTPEDNRHWRDEDLRLGNPRRPKIEGEPSEDGIRAKARTFLVRCHTLELQIVGFTDHNFSEQTNPRDWFLTHLVELNKAVARDLGREPIHILPGFEVDIGYHVLCLFEPAKKSGDLERVNRILTQLGLPEDKRFEKGIPAALRRNHEWVSLAELLKTIQDENNGIVIAAHADSDSGLLERSSNRGDYGLQGLLAVEVTQFPLSQKVSDILRGKNREWSRPGKQPAYVQSSDAKSLKADAHGIPLANALGYRSTWVKCSTPSIAALKQAFLDPSSRLKLGTTRPSDLYSYPRLSSVRMTGLRYLEDQDVQFSPNLNCLIGARGSGKSTILELLRIMFARDGADALSEKAKAKVDRAKETFTEQVMIEVDWHGIPGQRDTLRFSMANGLELVEGNAHDLPTYLRHLPIQFYSQQQLSELTAPGSQPQILEMIDEVCTAQLEGLYGAERTLVALIGSLFADQDQAQAISSEMTILTQELVELDRQWQARQDVQAEAQAFQRAQYAKRYFTGLIDKHTIDKDRLQTALKNLTPVEDPSAIISALWPHADWFTQQAADINDLRVGYKARLEALISDMQRDADRLFNHSEQWTRVSGELEAARHTFTAACEKKGIQPNDVTRMQEIDRTRQSKQSTLDAKSQQWEKLAGSEKALADAFEQLVALWGEQFALRKQAAEEITRKTNGTIKVQIKPYGYATGFMQPWMSIEPDRRSRLGKIWDDVGEHFWKSFLAAAATEHVSPWEHLTWILDDPARLPEVLQQLSSELIPHVAANMPLWRSMRVSRVPDLVDIELHRADGSLIGSLSGNQLSEGQRNTAILNLLLVKGDGPLVIDQPEDEVDASFIYRELVPLLRQAKTQRQIILATHNANLPVNADSEFVYALESVGGRGRVLSQGGMDVKASATAVLDIMEGSEEAFQRRHDKYHF</sequence>
<evidence type="ECO:0000259" key="1">
    <source>
        <dbReference type="Pfam" id="PF13175"/>
    </source>
</evidence>
<gene>
    <name evidence="2" type="ORF">ALQ98_05601</name>
</gene>
<feature type="domain" description="Endonuclease GajA/Old nuclease/RecF-like AAA" evidence="1">
    <location>
        <begin position="337"/>
        <end position="407"/>
    </location>
</feature>
<evidence type="ECO:0000313" key="2">
    <source>
        <dbReference type="EMBL" id="RML25394.1"/>
    </source>
</evidence>
<dbReference type="Gene3D" id="3.40.50.300">
    <property type="entry name" value="P-loop containing nucleotide triphosphate hydrolases"/>
    <property type="match status" value="2"/>
</dbReference>